<dbReference type="Proteomes" id="UP000556026">
    <property type="component" value="Unassembled WGS sequence"/>
</dbReference>
<dbReference type="NCBIfam" id="TIGR00229">
    <property type="entry name" value="sensory_box"/>
    <property type="match status" value="3"/>
</dbReference>
<evidence type="ECO:0000256" key="5">
    <source>
        <dbReference type="ARBA" id="ARBA00022777"/>
    </source>
</evidence>
<keyword evidence="4" id="KW-0808">Transferase</keyword>
<dbReference type="InterPro" id="IPR000700">
    <property type="entry name" value="PAS-assoc_C"/>
</dbReference>
<evidence type="ECO:0000259" key="12">
    <source>
        <dbReference type="PROSITE" id="PS50113"/>
    </source>
</evidence>
<dbReference type="Gene3D" id="3.40.50.2300">
    <property type="match status" value="1"/>
</dbReference>
<dbReference type="InterPro" id="IPR036097">
    <property type="entry name" value="HisK_dim/P_sf"/>
</dbReference>
<feature type="domain" description="Response regulatory" evidence="10">
    <location>
        <begin position="1096"/>
        <end position="1212"/>
    </location>
</feature>
<dbReference type="CDD" id="cd12914">
    <property type="entry name" value="PDC1_DGC_like"/>
    <property type="match status" value="1"/>
</dbReference>
<dbReference type="Pfam" id="PF00072">
    <property type="entry name" value="Response_reg"/>
    <property type="match status" value="1"/>
</dbReference>
<dbReference type="Pfam" id="PF08448">
    <property type="entry name" value="PAS_4"/>
    <property type="match status" value="2"/>
</dbReference>
<dbReference type="Pfam" id="PF02518">
    <property type="entry name" value="HATPase_c"/>
    <property type="match status" value="1"/>
</dbReference>
<dbReference type="InterPro" id="IPR003594">
    <property type="entry name" value="HATPase_dom"/>
</dbReference>
<dbReference type="Gene3D" id="1.10.287.130">
    <property type="match status" value="1"/>
</dbReference>
<feature type="coiled-coil region" evidence="7">
    <location>
        <begin position="565"/>
        <end position="592"/>
    </location>
</feature>
<evidence type="ECO:0000259" key="11">
    <source>
        <dbReference type="PROSITE" id="PS50112"/>
    </source>
</evidence>
<dbReference type="Gene3D" id="3.30.450.20">
    <property type="entry name" value="PAS domain"/>
    <property type="match status" value="6"/>
</dbReference>
<dbReference type="InterPro" id="IPR011006">
    <property type="entry name" value="CheY-like_superfamily"/>
</dbReference>
<dbReference type="PROSITE" id="PS50109">
    <property type="entry name" value="HIS_KIN"/>
    <property type="match status" value="1"/>
</dbReference>
<feature type="modified residue" description="4-aspartylphosphate" evidence="6">
    <location>
        <position position="1147"/>
    </location>
</feature>
<dbReference type="InterPro" id="IPR052162">
    <property type="entry name" value="Sensor_kinase/Photoreceptor"/>
</dbReference>
<keyword evidence="3 6" id="KW-0597">Phosphoprotein</keyword>
<feature type="domain" description="PAC" evidence="12">
    <location>
        <begin position="410"/>
        <end position="461"/>
    </location>
</feature>
<dbReference type="SUPFAM" id="SSF52172">
    <property type="entry name" value="CheY-like"/>
    <property type="match status" value="1"/>
</dbReference>
<evidence type="ECO:0000256" key="4">
    <source>
        <dbReference type="ARBA" id="ARBA00022679"/>
    </source>
</evidence>
<keyword evidence="8" id="KW-0472">Membrane</keyword>
<keyword evidence="14" id="KW-1185">Reference proteome</keyword>
<dbReference type="InterPro" id="IPR001789">
    <property type="entry name" value="Sig_transdc_resp-reg_receiver"/>
</dbReference>
<dbReference type="InterPro" id="IPR036890">
    <property type="entry name" value="HATPase_C_sf"/>
</dbReference>
<feature type="domain" description="PAS" evidence="11">
    <location>
        <begin position="458"/>
        <end position="528"/>
    </location>
</feature>
<dbReference type="PRINTS" id="PR00344">
    <property type="entry name" value="BCTRLSENSOR"/>
</dbReference>
<comment type="catalytic activity">
    <reaction evidence="1">
        <text>ATP + protein L-histidine = ADP + protein N-phospho-L-histidine.</text>
        <dbReference type="EC" id="2.7.13.3"/>
    </reaction>
</comment>
<dbReference type="CDD" id="cd00082">
    <property type="entry name" value="HisKA"/>
    <property type="match status" value="1"/>
</dbReference>
<dbReference type="Pfam" id="PF22588">
    <property type="entry name" value="dCache_1_like"/>
    <property type="match status" value="1"/>
</dbReference>
<comment type="caution">
    <text evidence="13">The sequence shown here is derived from an EMBL/GenBank/DDBJ whole genome shotgun (WGS) entry which is preliminary data.</text>
</comment>
<feature type="transmembrane region" description="Helical" evidence="8">
    <location>
        <begin position="293"/>
        <end position="310"/>
    </location>
</feature>
<dbReference type="PANTHER" id="PTHR43304">
    <property type="entry name" value="PHYTOCHROME-LIKE PROTEIN CPH1"/>
    <property type="match status" value="1"/>
</dbReference>
<evidence type="ECO:0000256" key="2">
    <source>
        <dbReference type="ARBA" id="ARBA00012438"/>
    </source>
</evidence>
<sequence>MFQSRPGARRIALLLSVAVTCCFFGKLFYDIRTDRQQSLEHAEQHSRGLASALHEHALRTFNSAEATIDSLTRGITAGSAAGLPDEGRLQQLFAAHRSAQSVLATLFIAGPEGTLHAVSTEYPVRRVTISDREYFRHHTASKDPSLFISKPFRSRLDNQWLITATKRLSNPDGSLRLIVGVSLEAQYFSSFYGSLELLPNDRILLLRRDGTILSLGPFSEELMAKAPSVGKLFPSEVRLSPGAGTLAKVRAPLDGSERIISYRSSATYPIIAVIALDRQARLRQWAARTRRELASSALLLTLVGALALLINRQVARLKEANRQLSEQQQELTHAKKRSQEIVNSIDGIVWEFDLPARRFTFVSEQSEAITGLAAGLWLSDPSCWHDRVFPGDQTWLDWLDRDFDGLPDAASFEYRLQTARGTWIWLRDLVSVVKENGKPARLRGVMLDVSQEKQAEAQLQEYRQAVEGSQDMVSVVDREYRFLMVNRAFLDYFGLKRHRLLGKTVAEVTGAARFAELKPYLDACLAGETATFEQQTQAPSGERRELAISYAPVVQRGVVTRVACVARDTTESKRAEQALRESEERYRRISNAVTDYIYTVAVAPDGRLSTTHGAGCLAVTGYTEAEFHADGTLWLVMVPEEDRALVRRHASDLLRHCKTESIEHRIVRKDGQLRWVRNTPVLRFDPTGRLAGYEGLIQDITERRNAEIALSLSEQRFRQLLENVQLLSLILDRKGRVTFCNDFLLRLTGWEPGEALGADWFENFLPPELRLKLRAAFEQGMQQGEVVSHQENEILTAQGELRTISWDNTVLHNPDGSAAGIACIGTDTTQQRALEEQLRQAQKMEATGLLAGGIAHDFNNILTVIIGYCSVMQMRLPASDPNRTSVDQVLAAAERAAGLTRSLLAFSRKQVMNPRQVDLNGIVRHVEHFLGRVIGEDIALKTSLAPEPLHVFADSGQIEQILMNLATNARDAMPEGGTLLVQTQAIDLEPGRLGFSWCSQGRYALLSIADIGMGMDEATRAKIFEPFFTTKEVGKGTGLGLAMAYGIVMQHNGQILVESEPGAGTTFKVYLPMTSCQEPLLPSQQPVVEPQAGSELILVAEDETAVREMVRGVLVSFGYRVILAADGAEAVEQFRENRDAIDLVLMDLIMPKMSGKAAYDEIQRLKPGTPTIFTSGYTADVIRNKGELAPETELVKKPVHPLHLISKVRELLDR</sequence>
<evidence type="ECO:0000313" key="14">
    <source>
        <dbReference type="Proteomes" id="UP000556026"/>
    </source>
</evidence>
<dbReference type="SUPFAM" id="SSF55874">
    <property type="entry name" value="ATPase domain of HSP90 chaperone/DNA topoisomerase II/histidine kinase"/>
    <property type="match status" value="1"/>
</dbReference>
<dbReference type="PANTHER" id="PTHR43304:SF1">
    <property type="entry name" value="PAC DOMAIN-CONTAINING PROTEIN"/>
    <property type="match status" value="1"/>
</dbReference>
<dbReference type="PROSITE" id="PS50112">
    <property type="entry name" value="PAS"/>
    <property type="match status" value="2"/>
</dbReference>
<dbReference type="PROSITE" id="PS50110">
    <property type="entry name" value="RESPONSE_REGULATORY"/>
    <property type="match status" value="1"/>
</dbReference>
<feature type="domain" description="PAC" evidence="12">
    <location>
        <begin position="660"/>
        <end position="712"/>
    </location>
</feature>
<keyword evidence="5" id="KW-0418">Kinase</keyword>
<dbReference type="SUPFAM" id="SSF55785">
    <property type="entry name" value="PYP-like sensor domain (PAS domain)"/>
    <property type="match status" value="4"/>
</dbReference>
<feature type="domain" description="PAS" evidence="11">
    <location>
        <begin position="713"/>
        <end position="784"/>
    </location>
</feature>
<dbReference type="EC" id="2.7.13.3" evidence="2"/>
<protein>
    <recommendedName>
        <fullName evidence="2">histidine kinase</fullName>
        <ecNumber evidence="2">2.7.13.3</ecNumber>
    </recommendedName>
</protein>
<dbReference type="SMART" id="SM00448">
    <property type="entry name" value="REC"/>
    <property type="match status" value="1"/>
</dbReference>
<dbReference type="RefSeq" id="WP_183354750.1">
    <property type="nucleotide sequence ID" value="NZ_BLXX01000006.1"/>
</dbReference>
<keyword evidence="8" id="KW-0812">Transmembrane</keyword>
<dbReference type="InterPro" id="IPR013655">
    <property type="entry name" value="PAS_fold_3"/>
</dbReference>
<dbReference type="PROSITE" id="PS50113">
    <property type="entry name" value="PAC"/>
    <property type="match status" value="3"/>
</dbReference>
<dbReference type="InterPro" id="IPR000014">
    <property type="entry name" value="PAS"/>
</dbReference>
<dbReference type="Pfam" id="PF08447">
    <property type="entry name" value="PAS_3"/>
    <property type="match status" value="2"/>
</dbReference>
<name>A0A6V8MIZ2_9BACT</name>
<dbReference type="InterPro" id="IPR004358">
    <property type="entry name" value="Sig_transdc_His_kin-like_C"/>
</dbReference>
<dbReference type="Pfam" id="PF00512">
    <property type="entry name" value="HisKA"/>
    <property type="match status" value="1"/>
</dbReference>
<dbReference type="CDD" id="cd00130">
    <property type="entry name" value="PAS"/>
    <property type="match status" value="4"/>
</dbReference>
<evidence type="ECO:0000259" key="9">
    <source>
        <dbReference type="PROSITE" id="PS50109"/>
    </source>
</evidence>
<dbReference type="CDD" id="cd12915">
    <property type="entry name" value="PDC2_DGC_like"/>
    <property type="match status" value="1"/>
</dbReference>
<evidence type="ECO:0000259" key="10">
    <source>
        <dbReference type="PROSITE" id="PS50110"/>
    </source>
</evidence>
<dbReference type="SMART" id="SM00388">
    <property type="entry name" value="HisKA"/>
    <property type="match status" value="1"/>
</dbReference>
<dbReference type="GO" id="GO:0000155">
    <property type="term" value="F:phosphorelay sensor kinase activity"/>
    <property type="evidence" value="ECO:0007669"/>
    <property type="project" value="InterPro"/>
</dbReference>
<dbReference type="InterPro" id="IPR005467">
    <property type="entry name" value="His_kinase_dom"/>
</dbReference>
<evidence type="ECO:0000256" key="7">
    <source>
        <dbReference type="SAM" id="Coils"/>
    </source>
</evidence>
<evidence type="ECO:0000256" key="6">
    <source>
        <dbReference type="PROSITE-ProRule" id="PRU00169"/>
    </source>
</evidence>
<keyword evidence="7" id="KW-0175">Coiled coil</keyword>
<evidence type="ECO:0000313" key="13">
    <source>
        <dbReference type="EMBL" id="GFO59922.1"/>
    </source>
</evidence>
<dbReference type="AlphaFoldDB" id="A0A6V8MIZ2"/>
<dbReference type="InterPro" id="IPR013656">
    <property type="entry name" value="PAS_4"/>
</dbReference>
<dbReference type="InterPro" id="IPR003661">
    <property type="entry name" value="HisK_dim/P_dom"/>
</dbReference>
<keyword evidence="8" id="KW-1133">Transmembrane helix</keyword>
<accession>A0A6V8MIZ2</accession>
<dbReference type="SMART" id="SM00387">
    <property type="entry name" value="HATPase_c"/>
    <property type="match status" value="1"/>
</dbReference>
<dbReference type="InterPro" id="IPR054327">
    <property type="entry name" value="His-kinase-like_sensor"/>
</dbReference>
<proteinExistence type="predicted"/>
<evidence type="ECO:0000256" key="1">
    <source>
        <dbReference type="ARBA" id="ARBA00000085"/>
    </source>
</evidence>
<dbReference type="EMBL" id="BLXX01000006">
    <property type="protein sequence ID" value="GFO59922.1"/>
    <property type="molecule type" value="Genomic_DNA"/>
</dbReference>
<dbReference type="SMART" id="SM00091">
    <property type="entry name" value="PAS"/>
    <property type="match status" value="4"/>
</dbReference>
<evidence type="ECO:0000256" key="3">
    <source>
        <dbReference type="ARBA" id="ARBA00022553"/>
    </source>
</evidence>
<reference evidence="14" key="1">
    <citation type="submission" date="2020-06" db="EMBL/GenBank/DDBJ databases">
        <title>Draft genomic sequence of Geomonas sp. Red330.</title>
        <authorList>
            <person name="Itoh H."/>
            <person name="Zhenxing X."/>
            <person name="Ushijima N."/>
            <person name="Masuda Y."/>
            <person name="Shiratori Y."/>
            <person name="Senoo K."/>
        </authorList>
    </citation>
    <scope>NUCLEOTIDE SEQUENCE [LARGE SCALE GENOMIC DNA]</scope>
    <source>
        <strain evidence="14">Red330</strain>
    </source>
</reference>
<dbReference type="SUPFAM" id="SSF47384">
    <property type="entry name" value="Homodimeric domain of signal transducing histidine kinase"/>
    <property type="match status" value="1"/>
</dbReference>
<feature type="transmembrane region" description="Helical" evidence="8">
    <location>
        <begin position="12"/>
        <end position="29"/>
    </location>
</feature>
<feature type="coiled-coil region" evidence="7">
    <location>
        <begin position="307"/>
        <end position="337"/>
    </location>
</feature>
<feature type="domain" description="Histidine kinase" evidence="9">
    <location>
        <begin position="853"/>
        <end position="1075"/>
    </location>
</feature>
<dbReference type="SMART" id="SM00086">
    <property type="entry name" value="PAC"/>
    <property type="match status" value="4"/>
</dbReference>
<gene>
    <name evidence="13" type="ORF">GMST_22470</name>
</gene>
<evidence type="ECO:0000256" key="8">
    <source>
        <dbReference type="SAM" id="Phobius"/>
    </source>
</evidence>
<dbReference type="InterPro" id="IPR035965">
    <property type="entry name" value="PAS-like_dom_sf"/>
</dbReference>
<organism evidence="13 14">
    <name type="scientific">Geomonas silvestris</name>
    <dbReference type="NCBI Taxonomy" id="2740184"/>
    <lineage>
        <taxon>Bacteria</taxon>
        <taxon>Pseudomonadati</taxon>
        <taxon>Thermodesulfobacteriota</taxon>
        <taxon>Desulfuromonadia</taxon>
        <taxon>Geobacterales</taxon>
        <taxon>Geobacteraceae</taxon>
        <taxon>Geomonas</taxon>
    </lineage>
</organism>
<dbReference type="InterPro" id="IPR001610">
    <property type="entry name" value="PAC"/>
</dbReference>
<feature type="domain" description="PAC" evidence="12">
    <location>
        <begin position="788"/>
        <end position="840"/>
    </location>
</feature>
<dbReference type="Gene3D" id="3.30.565.10">
    <property type="entry name" value="Histidine kinase-like ATPase, C-terminal domain"/>
    <property type="match status" value="1"/>
</dbReference>